<proteinExistence type="predicted"/>
<name>A0A2A3E1C6_APICC</name>
<dbReference type="InterPro" id="IPR001888">
    <property type="entry name" value="Transposase_1"/>
</dbReference>
<dbReference type="Gene3D" id="1.10.10.10">
    <property type="entry name" value="Winged helix-like DNA-binding domain superfamily/Winged helix DNA-binding domain"/>
    <property type="match status" value="1"/>
</dbReference>
<dbReference type="InterPro" id="IPR036388">
    <property type="entry name" value="WH-like_DNA-bd_sf"/>
</dbReference>
<evidence type="ECO:0000313" key="1">
    <source>
        <dbReference type="EMBL" id="PBC25500.1"/>
    </source>
</evidence>
<organism evidence="1 2">
    <name type="scientific">Apis cerana cerana</name>
    <name type="common">Oriental honeybee</name>
    <dbReference type="NCBI Taxonomy" id="94128"/>
    <lineage>
        <taxon>Eukaryota</taxon>
        <taxon>Metazoa</taxon>
        <taxon>Ecdysozoa</taxon>
        <taxon>Arthropoda</taxon>
        <taxon>Hexapoda</taxon>
        <taxon>Insecta</taxon>
        <taxon>Pterygota</taxon>
        <taxon>Neoptera</taxon>
        <taxon>Endopterygota</taxon>
        <taxon>Hymenoptera</taxon>
        <taxon>Apocrita</taxon>
        <taxon>Aculeata</taxon>
        <taxon>Apoidea</taxon>
        <taxon>Anthophila</taxon>
        <taxon>Apidae</taxon>
        <taxon>Apis</taxon>
    </lineage>
</organism>
<dbReference type="Pfam" id="PF01359">
    <property type="entry name" value="Transposase_1"/>
    <property type="match status" value="1"/>
</dbReference>
<dbReference type="OrthoDB" id="8024423at2759"/>
<dbReference type="EMBL" id="KZ288458">
    <property type="protein sequence ID" value="PBC25500.1"/>
    <property type="molecule type" value="Genomic_DNA"/>
</dbReference>
<protein>
    <submittedName>
        <fullName evidence="1">Mariner transposase</fullName>
    </submittedName>
</protein>
<reference evidence="1 2" key="1">
    <citation type="submission" date="2014-07" db="EMBL/GenBank/DDBJ databases">
        <title>Genomic and transcriptomic analysis on Apis cerana provide comprehensive insights into honey bee biology.</title>
        <authorList>
            <person name="Diao Q."/>
            <person name="Sun L."/>
            <person name="Zheng H."/>
            <person name="Zheng H."/>
            <person name="Xu S."/>
            <person name="Wang S."/>
            <person name="Zeng Z."/>
            <person name="Hu F."/>
            <person name="Su S."/>
            <person name="Wu J."/>
        </authorList>
    </citation>
    <scope>NUCLEOTIDE SEQUENCE [LARGE SCALE GENOMIC DNA]</scope>
    <source>
        <tissue evidence="1">Pupae without intestine</tissue>
    </source>
</reference>
<dbReference type="AlphaFoldDB" id="A0A2A3E1C6"/>
<evidence type="ECO:0000313" key="2">
    <source>
        <dbReference type="Proteomes" id="UP000242457"/>
    </source>
</evidence>
<keyword evidence="2" id="KW-1185">Reference proteome</keyword>
<accession>A0A2A3E1C6</accession>
<dbReference type="Proteomes" id="UP000242457">
    <property type="component" value="Unassembled WGS sequence"/>
</dbReference>
<sequence length="129" mass="15348">MQKMVFKAENLNLKDDNRSGAFTNFDDNELKELFNENPIQTQEELTKEKELTKRLGITRQAVSIRLKQSINKTEFTLQKILLSMWDFRGIIHCELFLPGRTTVEYYQNQLMNLYDQLKQKRPFIGQKKT</sequence>
<gene>
    <name evidence="1" type="ORF">APICC_07323</name>
</gene>